<dbReference type="GO" id="GO:0006937">
    <property type="term" value="P:regulation of muscle contraction"/>
    <property type="evidence" value="ECO:0007669"/>
    <property type="project" value="TreeGrafter"/>
</dbReference>
<feature type="transmembrane region" description="Helical" evidence="3">
    <location>
        <begin position="856"/>
        <end position="873"/>
    </location>
</feature>
<keyword evidence="5" id="KW-1185">Reference proteome</keyword>
<dbReference type="EMBL" id="JABDTM020028298">
    <property type="protein sequence ID" value="KAH0809161.1"/>
    <property type="molecule type" value="Genomic_DNA"/>
</dbReference>
<dbReference type="InterPro" id="IPR051951">
    <property type="entry name" value="UNC-93_regulatory"/>
</dbReference>
<comment type="similarity">
    <text evidence="1">Belongs to the unc-93 family.</text>
</comment>
<accession>A0A8J6H7I3</accession>
<dbReference type="GO" id="GO:0015459">
    <property type="term" value="F:potassium channel regulator activity"/>
    <property type="evidence" value="ECO:0007669"/>
    <property type="project" value="TreeGrafter"/>
</dbReference>
<feature type="transmembrane region" description="Helical" evidence="3">
    <location>
        <begin position="672"/>
        <end position="692"/>
    </location>
</feature>
<dbReference type="InterPro" id="IPR036259">
    <property type="entry name" value="MFS_trans_sf"/>
</dbReference>
<evidence type="ECO:0008006" key="6">
    <source>
        <dbReference type="Google" id="ProtNLM"/>
    </source>
</evidence>
<gene>
    <name evidence="4" type="ORF">GEV33_013630</name>
</gene>
<comment type="caution">
    <text evidence="4">The sequence shown here is derived from an EMBL/GenBank/DDBJ whole genome shotgun (WGS) entry which is preliminary data.</text>
</comment>
<evidence type="ECO:0000256" key="1">
    <source>
        <dbReference type="ARBA" id="ARBA00009172"/>
    </source>
</evidence>
<dbReference type="GO" id="GO:0005886">
    <property type="term" value="C:plasma membrane"/>
    <property type="evidence" value="ECO:0007669"/>
    <property type="project" value="TreeGrafter"/>
</dbReference>
<proteinExistence type="inferred from homology"/>
<dbReference type="Gene3D" id="1.20.1250.20">
    <property type="entry name" value="MFS general substrate transporter like domains"/>
    <property type="match status" value="1"/>
</dbReference>
<protein>
    <recommendedName>
        <fullName evidence="6">UNC93-like protein</fullName>
    </recommendedName>
</protein>
<dbReference type="GO" id="GO:0055120">
    <property type="term" value="C:striated muscle dense body"/>
    <property type="evidence" value="ECO:0007669"/>
    <property type="project" value="TreeGrafter"/>
</dbReference>
<feature type="transmembrane region" description="Helical" evidence="3">
    <location>
        <begin position="789"/>
        <end position="811"/>
    </location>
</feature>
<dbReference type="Proteomes" id="UP000719412">
    <property type="component" value="Unassembled WGS sequence"/>
</dbReference>
<reference evidence="4" key="1">
    <citation type="journal article" date="2020" name="J Insects Food Feed">
        <title>The yellow mealworm (Tenebrio molitor) genome: a resource for the emerging insects as food and feed industry.</title>
        <authorList>
            <person name="Eriksson T."/>
            <person name="Andere A."/>
            <person name="Kelstrup H."/>
            <person name="Emery V."/>
            <person name="Picard C."/>
        </authorList>
    </citation>
    <scope>NUCLEOTIDE SEQUENCE</scope>
    <source>
        <strain evidence="4">Stoneville</strain>
        <tissue evidence="4">Whole head</tissue>
    </source>
</reference>
<feature type="transmembrane region" description="Helical" evidence="3">
    <location>
        <begin position="492"/>
        <end position="510"/>
    </location>
</feature>
<keyword evidence="3" id="KW-0812">Transmembrane</keyword>
<feature type="transmembrane region" description="Helical" evidence="3">
    <location>
        <begin position="395"/>
        <end position="417"/>
    </location>
</feature>
<feature type="transmembrane region" description="Helical" evidence="3">
    <location>
        <begin position="437"/>
        <end position="455"/>
    </location>
</feature>
<dbReference type="SUPFAM" id="SSF103473">
    <property type="entry name" value="MFS general substrate transporter"/>
    <property type="match status" value="2"/>
</dbReference>
<feature type="transmembrane region" description="Helical" evidence="3">
    <location>
        <begin position="467"/>
        <end position="486"/>
    </location>
</feature>
<feature type="transmembrane region" description="Helical" evidence="3">
    <location>
        <begin position="553"/>
        <end position="574"/>
    </location>
</feature>
<feature type="transmembrane region" description="Helical" evidence="3">
    <location>
        <begin position="762"/>
        <end position="782"/>
    </location>
</feature>
<keyword evidence="3" id="KW-1133">Transmembrane helix</keyword>
<dbReference type="GO" id="GO:0043266">
    <property type="term" value="P:regulation of potassium ion transport"/>
    <property type="evidence" value="ECO:0007669"/>
    <property type="project" value="TreeGrafter"/>
</dbReference>
<dbReference type="PANTHER" id="PTHR19444:SF11">
    <property type="entry name" value="UNC93-LIKE PROTEIN"/>
    <property type="match status" value="1"/>
</dbReference>
<sequence>MFLIVLPTQRALLDHFVGSEDDTPEENVKDLTSPHLEIPFDIRGIHPLALCIPSPTLLLHYNIRNLLYLTCISKQVLYYSLRKLAFSLIPRSKNKLSKGRSFVSPTLPVVSIIFLNNRSAPPEPRPRHPLHVRIFPSFTTPHPDSVEKTSRHYRYPQQVNVVGGRYSPPSTLRYRSDVERRTPHLAMNQIQPNPDTLARYAAIAVPRVPISRCHRQQPGRRRDSDASPLLWSGESWVLMVRVAVGPRSGGFFAGRLPLIRNRRTADGKDGQDGPSPYRPGPALGHLCGGANSTLSQAEKSKILHRYSGHARITKARSNGHDSKIVYDDFMLEHMATYSPISNRSTRNLAHAIRRRDSMNSSIGATSVRRLIAVVRSNTQHNHQARQGPPYSRRLLLSNLAILCVSHLIITAAFLPFLALQTSVSVWTMPLGHHLVPININIGSLLMAVVHLFAALSSILGPSLVQKLGTNAVFLCSYLGFAVFYVSHLCPSLYLLLPASVALGVALGPLVSSQMTFLMTLSAKISYMFSEEDDDSKAIRRTCIIRRLARAFQAAHDFGLIVGSVLSALLITYTVNMTNQEYGDIFDNSTATVAKNHTETCANSTLETNCTREKFPISSYNIYDYNAFLDDIFDTFEGTRLCGAQACPPNFLLHFNMSEEGYFHVLPKNTSTVLAVVYAGLCLVAAMTSAAGLDRIRMYVYQDPLERPEGLAALRAVRESFRDVRLQMAAPLALFIGFEQAFMYADFSKSYVVCTLGIHRLNLVFLSMGLLQSIAACTLSMLLRSIRRYYVVAVGFTFHACLLMVLILWKPIEDDPALFYVISAAWGVCNAIWEMLNFTLLTGLYSDNWESAFANSAFFRFLGLSIAFAFHGVLCNYYKLYALGFFLVAAVVPFAWLEVRLENMRKVKNIIRL</sequence>
<keyword evidence="3" id="KW-0472">Membrane</keyword>
<name>A0A8J6H7I3_TENMO</name>
<dbReference type="PANTHER" id="PTHR19444">
    <property type="entry name" value="UNC-93 RELATED"/>
    <property type="match status" value="1"/>
</dbReference>
<evidence type="ECO:0000313" key="5">
    <source>
        <dbReference type="Proteomes" id="UP000719412"/>
    </source>
</evidence>
<reference evidence="4" key="2">
    <citation type="submission" date="2021-08" db="EMBL/GenBank/DDBJ databases">
        <authorList>
            <person name="Eriksson T."/>
        </authorList>
    </citation>
    <scope>NUCLEOTIDE SEQUENCE</scope>
    <source>
        <strain evidence="4">Stoneville</strain>
        <tissue evidence="4">Whole head</tissue>
    </source>
</reference>
<evidence type="ECO:0000313" key="4">
    <source>
        <dbReference type="EMBL" id="KAH0809161.1"/>
    </source>
</evidence>
<dbReference type="AlphaFoldDB" id="A0A8J6H7I3"/>
<evidence type="ECO:0000256" key="3">
    <source>
        <dbReference type="SAM" id="Phobius"/>
    </source>
</evidence>
<feature type="transmembrane region" description="Helical" evidence="3">
    <location>
        <begin position="817"/>
        <end position="844"/>
    </location>
</feature>
<feature type="transmembrane region" description="Helical" evidence="3">
    <location>
        <begin position="879"/>
        <end position="898"/>
    </location>
</feature>
<organism evidence="4 5">
    <name type="scientific">Tenebrio molitor</name>
    <name type="common">Yellow mealworm beetle</name>
    <dbReference type="NCBI Taxonomy" id="7067"/>
    <lineage>
        <taxon>Eukaryota</taxon>
        <taxon>Metazoa</taxon>
        <taxon>Ecdysozoa</taxon>
        <taxon>Arthropoda</taxon>
        <taxon>Hexapoda</taxon>
        <taxon>Insecta</taxon>
        <taxon>Pterygota</taxon>
        <taxon>Neoptera</taxon>
        <taxon>Endopterygota</taxon>
        <taxon>Coleoptera</taxon>
        <taxon>Polyphaga</taxon>
        <taxon>Cucujiformia</taxon>
        <taxon>Tenebrionidae</taxon>
        <taxon>Tenebrio</taxon>
    </lineage>
</organism>
<feature type="region of interest" description="Disordered" evidence="2">
    <location>
        <begin position="262"/>
        <end position="285"/>
    </location>
</feature>
<evidence type="ECO:0000256" key="2">
    <source>
        <dbReference type="SAM" id="MobiDB-lite"/>
    </source>
</evidence>
<feature type="transmembrane region" description="Helical" evidence="3">
    <location>
        <begin position="723"/>
        <end position="742"/>
    </location>
</feature>